<dbReference type="Pfam" id="PF17657">
    <property type="entry name" value="DNA_pol3_finger"/>
    <property type="match status" value="1"/>
</dbReference>
<feature type="coiled-coil region" evidence="7">
    <location>
        <begin position="159"/>
        <end position="186"/>
    </location>
</feature>
<dbReference type="KEGG" id="ocy:OSSY52_10110"/>
<dbReference type="InterPro" id="IPR011708">
    <property type="entry name" value="DNA_pol3_alpha_NTPase_dom"/>
</dbReference>
<dbReference type="GO" id="GO:0008408">
    <property type="term" value="F:3'-5' exonuclease activity"/>
    <property type="evidence" value="ECO:0007669"/>
    <property type="project" value="InterPro"/>
</dbReference>
<dbReference type="AlphaFoldDB" id="A0A7G1G3A0"/>
<dbReference type="InParanoid" id="A0A7G1G3A0"/>
<comment type="catalytic activity">
    <reaction evidence="6">
        <text>DNA(n) + a 2'-deoxyribonucleoside 5'-triphosphate = DNA(n+1) + diphosphate</text>
        <dbReference type="Rhea" id="RHEA:22508"/>
        <dbReference type="Rhea" id="RHEA-COMP:17339"/>
        <dbReference type="Rhea" id="RHEA-COMP:17340"/>
        <dbReference type="ChEBI" id="CHEBI:33019"/>
        <dbReference type="ChEBI" id="CHEBI:61560"/>
        <dbReference type="ChEBI" id="CHEBI:173112"/>
        <dbReference type="EC" id="2.7.7.7"/>
    </reaction>
</comment>
<dbReference type="InterPro" id="IPR029460">
    <property type="entry name" value="DNAPol_HHH"/>
</dbReference>
<evidence type="ECO:0000313" key="12">
    <source>
        <dbReference type="Proteomes" id="UP000516361"/>
    </source>
</evidence>
<keyword evidence="12" id="KW-1185">Reference proteome</keyword>
<dbReference type="InterPro" id="IPR040982">
    <property type="entry name" value="DNA_pol3_finger"/>
</dbReference>
<dbReference type="GO" id="GO:0006260">
    <property type="term" value="P:DNA replication"/>
    <property type="evidence" value="ECO:0007669"/>
    <property type="project" value="UniProtKB-KW"/>
</dbReference>
<reference evidence="11 12" key="1">
    <citation type="submission" date="2018-06" db="EMBL/GenBank/DDBJ databases">
        <title>Genome sequencing of Oceanotoga sp. sy52.</title>
        <authorList>
            <person name="Mori K."/>
        </authorList>
    </citation>
    <scope>NUCLEOTIDE SEQUENCE [LARGE SCALE GENOMIC DNA]</scope>
    <source>
        <strain evidence="12">sy52</strain>
    </source>
</reference>
<accession>A0A7G1G3A0</accession>
<dbReference type="InterPro" id="IPR004805">
    <property type="entry name" value="DnaE2/DnaE/PolC"/>
</dbReference>
<evidence type="ECO:0000256" key="4">
    <source>
        <dbReference type="ARBA" id="ARBA00022705"/>
    </source>
</evidence>
<evidence type="ECO:0000256" key="1">
    <source>
        <dbReference type="ARBA" id="ARBA00012417"/>
    </source>
</evidence>
<keyword evidence="4" id="KW-0235">DNA replication</keyword>
<evidence type="ECO:0000259" key="9">
    <source>
        <dbReference type="Pfam" id="PF14579"/>
    </source>
</evidence>
<dbReference type="Proteomes" id="UP000516361">
    <property type="component" value="Chromosome"/>
</dbReference>
<proteinExistence type="predicted"/>
<gene>
    <name evidence="11" type="ORF">OSSY52_10110</name>
</gene>
<evidence type="ECO:0000256" key="6">
    <source>
        <dbReference type="ARBA" id="ARBA00049244"/>
    </source>
</evidence>
<sequence>MAILGPVSTNKSNSYIQIRDLFNLAKKYKFNTIILCEPHPKSWMKFIYFSKQYNIKPIILYKVHNTKYIIKNEQDILIAIKHYNKLKKDLNLEEIKFNLPTIFYPTKILKNLLKDDKNLSISEGHLNSEKLKIFENIKTNYNLNIFNINIPNFGGYQKLTELLNKKKYTEKELNRLKKELSLIKELNTSNYILTVKKIIDTAKQKNITIGPGRGSSVSSLVVKSLGITQINPLKYDLLFERFLNKYRKELPDIDIDIDAEKRNELIQELENVFGKYHVAQIRTTSTMKKKSVLKKLTELTKVKEIPNMTAPIRSKENLMKFKKLSKDKKILYNISYYLEGLETAESVHAAGIIISDKDLREYLPLEYRKIPVIEWDMNDLKLLNIEKFDLLSLDTISFMNKLNIEYHYENLNNKIVYENISKGLTKGIFQLDSKLGKILSQKIKPSNFEELILLLSINRPGPLESGMIDEYIEKSSPNYLKKLFPETNGVLIYQEQIMKLAQNTAKFTPEESDELRKALSKKNNEKLLPLKNKFIENTTLPEPQILFEKIENFAKYSFVKSHATAYAHISYWLAEKKFTNPEKFFLEYINSKGLDINIINECSILNIKIISPSIEYSTGIYKKNEILLPLHTIKGIGKNISKLLFNNKIKTLESFVEYCKKNNINKGIMENLIKSGSLDFINTNRKQMLRSLTKLIQGELYDLKEIQNSIFGNNEKEDKKVETTIEDKLLYDCETIGFPITALTIKKLSNTLIKKYYNNDQIHFNGYQIKNFLVDNSSIIEVKTYSKKAKRILTTL</sequence>
<evidence type="ECO:0000256" key="2">
    <source>
        <dbReference type="ARBA" id="ARBA00022679"/>
    </source>
</evidence>
<dbReference type="PANTHER" id="PTHR32294:SF0">
    <property type="entry name" value="DNA POLYMERASE III SUBUNIT ALPHA"/>
    <property type="match status" value="1"/>
</dbReference>
<dbReference type="FunCoup" id="A0A7G1G3A0">
    <property type="interactions" value="310"/>
</dbReference>
<evidence type="ECO:0000313" key="11">
    <source>
        <dbReference type="EMBL" id="BBE30870.1"/>
    </source>
</evidence>
<dbReference type="GO" id="GO:0003887">
    <property type="term" value="F:DNA-directed DNA polymerase activity"/>
    <property type="evidence" value="ECO:0007669"/>
    <property type="project" value="UniProtKB-KW"/>
</dbReference>
<dbReference type="Pfam" id="PF07733">
    <property type="entry name" value="DNA_pol3_alpha"/>
    <property type="match status" value="1"/>
</dbReference>
<organism evidence="11 12">
    <name type="scientific">Tepiditoga spiralis</name>
    <dbReference type="NCBI Taxonomy" id="2108365"/>
    <lineage>
        <taxon>Bacteria</taxon>
        <taxon>Thermotogati</taxon>
        <taxon>Thermotogota</taxon>
        <taxon>Thermotogae</taxon>
        <taxon>Petrotogales</taxon>
        <taxon>Petrotogaceae</taxon>
        <taxon>Tepiditoga</taxon>
    </lineage>
</organism>
<evidence type="ECO:0000259" key="10">
    <source>
        <dbReference type="Pfam" id="PF17657"/>
    </source>
</evidence>
<keyword evidence="5" id="KW-0239">DNA-directed DNA polymerase</keyword>
<name>A0A7G1G3A0_9BACT</name>
<keyword evidence="3" id="KW-0548">Nucleotidyltransferase</keyword>
<evidence type="ECO:0000256" key="7">
    <source>
        <dbReference type="SAM" id="Coils"/>
    </source>
</evidence>
<feature type="domain" description="DNA polymerase III alpha subunit finger" evidence="10">
    <location>
        <begin position="403"/>
        <end position="537"/>
    </location>
</feature>
<evidence type="ECO:0000256" key="5">
    <source>
        <dbReference type="ARBA" id="ARBA00022932"/>
    </source>
</evidence>
<evidence type="ECO:0000256" key="3">
    <source>
        <dbReference type="ARBA" id="ARBA00022695"/>
    </source>
</evidence>
<evidence type="ECO:0000259" key="8">
    <source>
        <dbReference type="Pfam" id="PF07733"/>
    </source>
</evidence>
<dbReference type="EMBL" id="AP018712">
    <property type="protein sequence ID" value="BBE30870.1"/>
    <property type="molecule type" value="Genomic_DNA"/>
</dbReference>
<dbReference type="PANTHER" id="PTHR32294">
    <property type="entry name" value="DNA POLYMERASE III SUBUNIT ALPHA"/>
    <property type="match status" value="1"/>
</dbReference>
<feature type="domain" description="Bacterial DNA polymerase III alpha subunit NTPase" evidence="8">
    <location>
        <begin position="157"/>
        <end position="391"/>
    </location>
</feature>
<dbReference type="RefSeq" id="WP_190615937.1">
    <property type="nucleotide sequence ID" value="NZ_AP018712.1"/>
</dbReference>
<keyword evidence="7" id="KW-0175">Coiled coil</keyword>
<dbReference type="Pfam" id="PF14579">
    <property type="entry name" value="HHH_6"/>
    <property type="match status" value="1"/>
</dbReference>
<protein>
    <recommendedName>
        <fullName evidence="1">DNA-directed DNA polymerase</fullName>
        <ecNumber evidence="1">2.7.7.7</ecNumber>
    </recommendedName>
</protein>
<dbReference type="Gene3D" id="1.10.150.870">
    <property type="match status" value="1"/>
</dbReference>
<keyword evidence="2" id="KW-0808">Transferase</keyword>
<feature type="domain" description="DNA polymerase helix-hairpin-helix motif" evidence="9">
    <location>
        <begin position="607"/>
        <end position="688"/>
    </location>
</feature>
<dbReference type="EC" id="2.7.7.7" evidence="1"/>